<gene>
    <name evidence="12" type="ORF">AMELA_G00244530</name>
</gene>
<keyword evidence="3" id="KW-0809">Transit peptide</keyword>
<comment type="subcellular location">
    <subcellularLocation>
        <location evidence="1">Mitochondrion</location>
    </subcellularLocation>
</comment>
<proteinExistence type="inferred from homology"/>
<dbReference type="SUPFAM" id="SSF55658">
    <property type="entry name" value="L9 N-domain-like"/>
    <property type="match status" value="1"/>
</dbReference>
<dbReference type="AlphaFoldDB" id="A0A7J5ZUY7"/>
<dbReference type="GO" id="GO:1990904">
    <property type="term" value="C:ribonucleoprotein complex"/>
    <property type="evidence" value="ECO:0007669"/>
    <property type="project" value="UniProtKB-KW"/>
</dbReference>
<name>A0A7J5ZUY7_AMEME</name>
<evidence type="ECO:0000256" key="3">
    <source>
        <dbReference type="ARBA" id="ARBA00022946"/>
    </source>
</evidence>
<evidence type="ECO:0000256" key="7">
    <source>
        <dbReference type="ARBA" id="ARBA00035194"/>
    </source>
</evidence>
<dbReference type="PANTHER" id="PTHR21368">
    <property type="entry name" value="50S RIBOSOMAL PROTEIN L9"/>
    <property type="match status" value="1"/>
</dbReference>
<dbReference type="GO" id="GO:0003735">
    <property type="term" value="F:structural constituent of ribosome"/>
    <property type="evidence" value="ECO:0007669"/>
    <property type="project" value="InterPro"/>
</dbReference>
<feature type="domain" description="Large ribosomal subunit protein bL9m N-terminal" evidence="11">
    <location>
        <begin position="32"/>
        <end position="64"/>
    </location>
</feature>
<comment type="similarity">
    <text evidence="2">Belongs to the bacterial ribosomal protein bL9 family.</text>
</comment>
<keyword evidence="6" id="KW-0687">Ribonucleoprotein</keyword>
<keyword evidence="13" id="KW-1185">Reference proteome</keyword>
<dbReference type="InterPro" id="IPR054302">
    <property type="entry name" value="Ribosomal_bL9m_C"/>
</dbReference>
<evidence type="ECO:0000256" key="8">
    <source>
        <dbReference type="ARBA" id="ARBA00035381"/>
    </source>
</evidence>
<protein>
    <recommendedName>
        <fullName evidence="7">Large ribosomal subunit protein bL9m</fullName>
    </recommendedName>
    <alternativeName>
        <fullName evidence="8">39S ribosomal protein L9, mitochondrial</fullName>
    </alternativeName>
</protein>
<dbReference type="InterPro" id="IPR020070">
    <property type="entry name" value="Ribosomal_bL9_N"/>
</dbReference>
<dbReference type="GO" id="GO:0006412">
    <property type="term" value="P:translation"/>
    <property type="evidence" value="ECO:0007669"/>
    <property type="project" value="InterPro"/>
</dbReference>
<evidence type="ECO:0000256" key="2">
    <source>
        <dbReference type="ARBA" id="ARBA00010605"/>
    </source>
</evidence>
<dbReference type="Pfam" id="PF25131">
    <property type="entry name" value="bL9m_N"/>
    <property type="match status" value="1"/>
</dbReference>
<dbReference type="Gene3D" id="3.40.5.10">
    <property type="entry name" value="Ribosomal protein L9, N-terminal domain"/>
    <property type="match status" value="1"/>
</dbReference>
<keyword evidence="5" id="KW-0496">Mitochondrion</keyword>
<evidence type="ECO:0000259" key="9">
    <source>
        <dbReference type="Pfam" id="PF01281"/>
    </source>
</evidence>
<evidence type="ECO:0000256" key="1">
    <source>
        <dbReference type="ARBA" id="ARBA00004173"/>
    </source>
</evidence>
<dbReference type="Pfam" id="PF22078">
    <property type="entry name" value="Ribosomal_bL9m_C"/>
    <property type="match status" value="1"/>
</dbReference>
<comment type="caution">
    <text evidence="12">The sequence shown here is derived from an EMBL/GenBank/DDBJ whole genome shotgun (WGS) entry which is preliminary data.</text>
</comment>
<evidence type="ECO:0000313" key="13">
    <source>
        <dbReference type="Proteomes" id="UP000593565"/>
    </source>
</evidence>
<accession>A0A7J5ZUY7</accession>
<dbReference type="InterPro" id="IPR056864">
    <property type="entry name" value="MRP-L9_N"/>
</dbReference>
<evidence type="ECO:0000256" key="5">
    <source>
        <dbReference type="ARBA" id="ARBA00023128"/>
    </source>
</evidence>
<evidence type="ECO:0000313" key="12">
    <source>
        <dbReference type="EMBL" id="KAF4073559.1"/>
    </source>
</evidence>
<dbReference type="InterPro" id="IPR009027">
    <property type="entry name" value="Ribosomal_bL9/RNase_H1_N"/>
</dbReference>
<dbReference type="Pfam" id="PF01281">
    <property type="entry name" value="Ribosomal_L9_N"/>
    <property type="match status" value="1"/>
</dbReference>
<evidence type="ECO:0000256" key="4">
    <source>
        <dbReference type="ARBA" id="ARBA00022980"/>
    </source>
</evidence>
<keyword evidence="4" id="KW-0689">Ribosomal protein</keyword>
<sequence>MFARAPARFVLHSVCASVRTQNFSHSACRNTVVVERWWQVPLSKEGSPPRLYSRRHRVYRFVEDTKHNMKDKMELLLTQTVPKLGGRGDTVFVKKSVGRNKLLAEGLAVYPSPENKEMFTEERRLLREGKREDRIQTRTGQLTVEFLKTCAVQVGIPPDVQQQFLLTEEIVCRNFLRKLGVVVPPHALTLPDEPITQFGDFWCEVTVNGLDTVRVPLSVGPYVDPKKKQQLMKLEAAAMEKKAETEPE</sequence>
<reference evidence="12 13" key="1">
    <citation type="submission" date="2020-02" db="EMBL/GenBank/DDBJ databases">
        <title>A chromosome-scale genome assembly of the black bullhead catfish (Ameiurus melas).</title>
        <authorList>
            <person name="Wen M."/>
            <person name="Zham M."/>
            <person name="Cabau C."/>
            <person name="Klopp C."/>
            <person name="Donnadieu C."/>
            <person name="Roques C."/>
            <person name="Bouchez O."/>
            <person name="Lampietro C."/>
            <person name="Jouanno E."/>
            <person name="Herpin A."/>
            <person name="Louis A."/>
            <person name="Berthelot C."/>
            <person name="Parey E."/>
            <person name="Roest-Crollius H."/>
            <person name="Braasch I."/>
            <person name="Postlethwait J."/>
            <person name="Robinson-Rechavi M."/>
            <person name="Echchiki A."/>
            <person name="Begum T."/>
            <person name="Montfort J."/>
            <person name="Schartl M."/>
            <person name="Bobe J."/>
            <person name="Guiguen Y."/>
        </authorList>
    </citation>
    <scope>NUCLEOTIDE SEQUENCE [LARGE SCALE GENOMIC DNA]</scope>
    <source>
        <strain evidence="12">M_S1</strain>
        <tissue evidence="12">Blood</tissue>
    </source>
</reference>
<dbReference type="FunFam" id="3.40.5.10:FF:000005">
    <property type="entry name" value="39S ribosomal protein L9, mitochondrial"/>
    <property type="match status" value="1"/>
</dbReference>
<dbReference type="InterPro" id="IPR000244">
    <property type="entry name" value="Ribosomal_bL9"/>
</dbReference>
<organism evidence="12 13">
    <name type="scientific">Ameiurus melas</name>
    <name type="common">Black bullhead</name>
    <name type="synonym">Silurus melas</name>
    <dbReference type="NCBI Taxonomy" id="219545"/>
    <lineage>
        <taxon>Eukaryota</taxon>
        <taxon>Metazoa</taxon>
        <taxon>Chordata</taxon>
        <taxon>Craniata</taxon>
        <taxon>Vertebrata</taxon>
        <taxon>Euteleostomi</taxon>
        <taxon>Actinopterygii</taxon>
        <taxon>Neopterygii</taxon>
        <taxon>Teleostei</taxon>
        <taxon>Ostariophysi</taxon>
        <taxon>Siluriformes</taxon>
        <taxon>Ictaluridae</taxon>
        <taxon>Ameiurus</taxon>
    </lineage>
</organism>
<dbReference type="EMBL" id="JAAGNN010000023">
    <property type="protein sequence ID" value="KAF4073559.1"/>
    <property type="molecule type" value="Genomic_DNA"/>
</dbReference>
<evidence type="ECO:0000259" key="11">
    <source>
        <dbReference type="Pfam" id="PF25131"/>
    </source>
</evidence>
<feature type="domain" description="Ribosomal protein L9" evidence="9">
    <location>
        <begin position="73"/>
        <end position="119"/>
    </location>
</feature>
<dbReference type="InterPro" id="IPR036935">
    <property type="entry name" value="Ribosomal_bL9_N_sf"/>
</dbReference>
<dbReference type="GO" id="GO:0005739">
    <property type="term" value="C:mitochondrion"/>
    <property type="evidence" value="ECO:0007669"/>
    <property type="project" value="UniProtKB-SubCell"/>
</dbReference>
<dbReference type="GO" id="GO:0005840">
    <property type="term" value="C:ribosome"/>
    <property type="evidence" value="ECO:0007669"/>
    <property type="project" value="UniProtKB-KW"/>
</dbReference>
<dbReference type="Proteomes" id="UP000593565">
    <property type="component" value="Unassembled WGS sequence"/>
</dbReference>
<evidence type="ECO:0000259" key="10">
    <source>
        <dbReference type="Pfam" id="PF22078"/>
    </source>
</evidence>
<feature type="domain" description="Large ribosomal subunit protein bL9m C-terminal" evidence="10">
    <location>
        <begin position="133"/>
        <end position="219"/>
    </location>
</feature>
<evidence type="ECO:0000256" key="6">
    <source>
        <dbReference type="ARBA" id="ARBA00023274"/>
    </source>
</evidence>